<dbReference type="AlphaFoldDB" id="A0A1Y3AZ91"/>
<dbReference type="Pfam" id="PF21816">
    <property type="entry name" value="Zap1_zf1"/>
    <property type="match status" value="1"/>
</dbReference>
<dbReference type="PROSITE" id="PS50157">
    <property type="entry name" value="ZINC_FINGER_C2H2_2"/>
    <property type="match status" value="5"/>
</dbReference>
<dbReference type="PROSITE" id="PS00028">
    <property type="entry name" value="ZINC_FINGER_C2H2_1"/>
    <property type="match status" value="4"/>
</dbReference>
<dbReference type="SMART" id="SM00355">
    <property type="entry name" value="ZnF_C2H2"/>
    <property type="match status" value="5"/>
</dbReference>
<dbReference type="OrthoDB" id="3214149at2759"/>
<feature type="region of interest" description="Disordered" evidence="12">
    <location>
        <begin position="178"/>
        <end position="209"/>
    </location>
</feature>
<evidence type="ECO:0000256" key="2">
    <source>
        <dbReference type="ARBA" id="ARBA00010831"/>
    </source>
</evidence>
<comment type="similarity">
    <text evidence="2">Belongs to the GLI C2H2-type zinc-finger protein family.</text>
</comment>
<keyword evidence="3" id="KW-0479">Metal-binding</keyword>
<evidence type="ECO:0000256" key="1">
    <source>
        <dbReference type="ARBA" id="ARBA00004123"/>
    </source>
</evidence>
<evidence type="ECO:0000313" key="15">
    <source>
        <dbReference type="Proteomes" id="UP000194236"/>
    </source>
</evidence>
<protein>
    <submittedName>
        <fullName evidence="14">Zinc-finger double domain containing protein</fullName>
    </submittedName>
</protein>
<keyword evidence="6" id="KW-0862">Zinc</keyword>
<dbReference type="FunFam" id="3.30.160.60:FF:000019">
    <property type="entry name" value="GLI family zinc finger 3"/>
    <property type="match status" value="1"/>
</dbReference>
<dbReference type="GO" id="GO:0000122">
    <property type="term" value="P:negative regulation of transcription by RNA polymerase II"/>
    <property type="evidence" value="ECO:0007669"/>
    <property type="project" value="UniProtKB-ARBA"/>
</dbReference>
<feature type="compositionally biased region" description="Polar residues" evidence="12">
    <location>
        <begin position="403"/>
        <end position="412"/>
    </location>
</feature>
<dbReference type="GO" id="GO:0000978">
    <property type="term" value="F:RNA polymerase II cis-regulatory region sequence-specific DNA binding"/>
    <property type="evidence" value="ECO:0007669"/>
    <property type="project" value="TreeGrafter"/>
</dbReference>
<comment type="subcellular location">
    <subcellularLocation>
        <location evidence="1">Nucleus</location>
    </subcellularLocation>
</comment>
<dbReference type="Pfam" id="PF00096">
    <property type="entry name" value="zf-C2H2"/>
    <property type="match status" value="2"/>
</dbReference>
<evidence type="ECO:0000256" key="6">
    <source>
        <dbReference type="ARBA" id="ARBA00022833"/>
    </source>
</evidence>
<gene>
    <name evidence="14" type="ORF">BLA29_001846</name>
</gene>
<dbReference type="InterPro" id="IPR013087">
    <property type="entry name" value="Znf_C2H2_type"/>
</dbReference>
<dbReference type="GO" id="GO:0008270">
    <property type="term" value="F:zinc ion binding"/>
    <property type="evidence" value="ECO:0007669"/>
    <property type="project" value="UniProtKB-KW"/>
</dbReference>
<evidence type="ECO:0000256" key="3">
    <source>
        <dbReference type="ARBA" id="ARBA00022723"/>
    </source>
</evidence>
<dbReference type="FunFam" id="3.30.160.60:FF:000068">
    <property type="entry name" value="GLI family zinc finger 3"/>
    <property type="match status" value="1"/>
</dbReference>
<feature type="domain" description="C2H2-type" evidence="13">
    <location>
        <begin position="112"/>
        <end position="142"/>
    </location>
</feature>
<dbReference type="InterPro" id="IPR036236">
    <property type="entry name" value="Znf_C2H2_sf"/>
</dbReference>
<dbReference type="GO" id="GO:0005634">
    <property type="term" value="C:nucleus"/>
    <property type="evidence" value="ECO:0007669"/>
    <property type="project" value="UniProtKB-SubCell"/>
</dbReference>
<keyword evidence="10" id="KW-0539">Nucleus</keyword>
<keyword evidence="4" id="KW-0677">Repeat</keyword>
<dbReference type="InterPro" id="IPR043359">
    <property type="entry name" value="GLI-like"/>
</dbReference>
<feature type="compositionally biased region" description="Basic and acidic residues" evidence="12">
    <location>
        <begin position="232"/>
        <end position="244"/>
    </location>
</feature>
<dbReference type="GO" id="GO:0140297">
    <property type="term" value="F:DNA-binding transcription factor binding"/>
    <property type="evidence" value="ECO:0007669"/>
    <property type="project" value="UniProtKB-ARBA"/>
</dbReference>
<evidence type="ECO:0000256" key="4">
    <source>
        <dbReference type="ARBA" id="ARBA00022737"/>
    </source>
</evidence>
<dbReference type="Gene3D" id="3.30.160.60">
    <property type="entry name" value="Classic Zinc Finger"/>
    <property type="match status" value="5"/>
</dbReference>
<comment type="caution">
    <text evidence="14">The sequence shown here is derived from an EMBL/GenBank/DDBJ whole genome shotgun (WGS) entry which is preliminary data.</text>
</comment>
<dbReference type="FunFam" id="3.30.160.60:FF:000048">
    <property type="entry name" value="GLI family zinc finger 3"/>
    <property type="match status" value="1"/>
</dbReference>
<keyword evidence="9" id="KW-0804">Transcription</keyword>
<evidence type="ECO:0000256" key="5">
    <source>
        <dbReference type="ARBA" id="ARBA00022771"/>
    </source>
</evidence>
<dbReference type="PANTHER" id="PTHR45718">
    <property type="entry name" value="TRANSCRIPTIONAL ACTIVATOR CUBITUS INTERRUPTUS"/>
    <property type="match status" value="1"/>
</dbReference>
<name>A0A1Y3AZ91_EURMA</name>
<dbReference type="FunFam" id="3.30.160.60:FF:000036">
    <property type="entry name" value="GLI family zinc finger 3"/>
    <property type="match status" value="1"/>
</dbReference>
<feature type="compositionally biased region" description="Polar residues" evidence="12">
    <location>
        <begin position="694"/>
        <end position="734"/>
    </location>
</feature>
<feature type="domain" description="C2H2-type" evidence="13">
    <location>
        <begin position="143"/>
        <end position="173"/>
    </location>
</feature>
<evidence type="ECO:0000256" key="8">
    <source>
        <dbReference type="ARBA" id="ARBA00023125"/>
    </source>
</evidence>
<dbReference type="EMBL" id="MUJZ01056181">
    <property type="protein sequence ID" value="OTF72435.1"/>
    <property type="molecule type" value="Genomic_DNA"/>
</dbReference>
<feature type="region of interest" description="Disordered" evidence="12">
    <location>
        <begin position="681"/>
        <end position="751"/>
    </location>
</feature>
<sequence length="818" mass="90717">MMTDDNIEPGDDFIETNCHWNDCMKEFSTQDDLVKHIIADHIHTNKKNFICRWKDCSREEKPFKAQYMLVVHMRRHTGEKPHKCTFEGCSKAYSRLENLKTHLRSHTGEKPYVCEYPTCQKAFSNASDRAKHQNRTHSNEKPYACRVPGCSKKYTDPSSLRKHVKTVHGAEVYATKKHKGLNLVNDPNGDQMDNKSSKSNSSNSNKERKKCTNKFIVHAEINDGGSNGASFTHREPIGNNHKSDYFSQMNGSPYKSPSNGDNFSPSSGYGSPQNAQDSNENQTYGYSNELSNNSPGIYVDAPISDNAVSTTTCQNNGFDTEWIVPANNDLYDENDGFVHQQSTNYSDFEIEDPSGMIITVNGNRNIAGQPMIRSKNVFKDNFKAIKSGLKTAATWIPNMFNKSNRRSNGFDQSHNHKTKSSSSKTKLSRNDSISSSLHSNSYYSSVLGSDNSNSQYTNNSYSTNGQQQQQQQQRYSGSSGGTVTTQQQQTINRCNSYDPISIDGSSRRSSEASLNSIAAVTATSMCSRRSHQQQQNEPKHLKQTENLVIQPQSLALSHDQSYAAITPSAIIPPPPPPSNMIAPFSNSHTINPNENVTSARPLATSNATADEPIIFPDEMVQYLETENIKEEMVTETNVIGPQLTTLMSPGTPMSVMSPGGASSVSMMSSPRSVATVIANEVPSNTQPPPVVAQPPSTTIKVEETNQSSIQAMQPQSTEWSSNNPSANNQLPKSVNNNNNNNGQSQSTPLINNCPPIKNNNNLQLVNMQQSFYQNGPLTSPIQPFPCQQQQQQQQQPIANNWNANYRGKVLKNKEKNSF</sequence>
<dbReference type="GO" id="GO:0000981">
    <property type="term" value="F:DNA-binding transcription factor activity, RNA polymerase II-specific"/>
    <property type="evidence" value="ECO:0007669"/>
    <property type="project" value="TreeGrafter"/>
</dbReference>
<feature type="compositionally biased region" description="Polar residues" evidence="12">
    <location>
        <begin position="245"/>
        <end position="291"/>
    </location>
</feature>
<dbReference type="SUPFAM" id="SSF57667">
    <property type="entry name" value="beta-beta-alpha zinc fingers"/>
    <property type="match status" value="3"/>
</dbReference>
<keyword evidence="7" id="KW-0805">Transcription regulation</keyword>
<keyword evidence="15" id="KW-1185">Reference proteome</keyword>
<proteinExistence type="inferred from homology"/>
<evidence type="ECO:0000259" key="13">
    <source>
        <dbReference type="PROSITE" id="PS50157"/>
    </source>
</evidence>
<organism evidence="14 15">
    <name type="scientific">Euroglyphus maynei</name>
    <name type="common">Mayne's house dust mite</name>
    <dbReference type="NCBI Taxonomy" id="6958"/>
    <lineage>
        <taxon>Eukaryota</taxon>
        <taxon>Metazoa</taxon>
        <taxon>Ecdysozoa</taxon>
        <taxon>Arthropoda</taxon>
        <taxon>Chelicerata</taxon>
        <taxon>Arachnida</taxon>
        <taxon>Acari</taxon>
        <taxon>Acariformes</taxon>
        <taxon>Sarcoptiformes</taxon>
        <taxon>Astigmata</taxon>
        <taxon>Psoroptidia</taxon>
        <taxon>Analgoidea</taxon>
        <taxon>Pyroglyphidae</taxon>
        <taxon>Pyroglyphinae</taxon>
        <taxon>Euroglyphus</taxon>
    </lineage>
</organism>
<feature type="compositionally biased region" description="Low complexity" evidence="12">
    <location>
        <begin position="420"/>
        <end position="490"/>
    </location>
</feature>
<dbReference type="PANTHER" id="PTHR45718:SF4">
    <property type="entry name" value="TRANSCRIPTIONAL ACTIVATOR CUBITUS INTERRUPTUS"/>
    <property type="match status" value="1"/>
</dbReference>
<evidence type="ECO:0000256" key="12">
    <source>
        <dbReference type="SAM" id="MobiDB-lite"/>
    </source>
</evidence>
<dbReference type="FunFam" id="3.30.160.60:FF:000031">
    <property type="entry name" value="GLI family zinc finger 3"/>
    <property type="match status" value="1"/>
</dbReference>
<accession>A0A1Y3AZ91</accession>
<keyword evidence="5 11" id="KW-0863">Zinc-finger</keyword>
<dbReference type="InterPro" id="IPR048420">
    <property type="entry name" value="Zap1-like_Znf1"/>
</dbReference>
<feature type="domain" description="C2H2-type" evidence="13">
    <location>
        <begin position="54"/>
        <end position="81"/>
    </location>
</feature>
<evidence type="ECO:0000313" key="14">
    <source>
        <dbReference type="EMBL" id="OTF72435.1"/>
    </source>
</evidence>
<feature type="domain" description="C2H2-type" evidence="13">
    <location>
        <begin position="82"/>
        <end position="111"/>
    </location>
</feature>
<keyword evidence="8" id="KW-0238">DNA-binding</keyword>
<evidence type="ECO:0000256" key="11">
    <source>
        <dbReference type="PROSITE-ProRule" id="PRU00042"/>
    </source>
</evidence>
<feature type="domain" description="C2H2-type" evidence="13">
    <location>
        <begin position="16"/>
        <end position="48"/>
    </location>
</feature>
<dbReference type="Proteomes" id="UP000194236">
    <property type="component" value="Unassembled WGS sequence"/>
</dbReference>
<dbReference type="InterPro" id="IPR056436">
    <property type="entry name" value="Znf-C2H2_ZIC1-5/GLI1-3-like"/>
</dbReference>
<evidence type="ECO:0000256" key="7">
    <source>
        <dbReference type="ARBA" id="ARBA00023015"/>
    </source>
</evidence>
<dbReference type="Pfam" id="PF23561">
    <property type="entry name" value="zf-C2H2_15"/>
    <property type="match status" value="1"/>
</dbReference>
<evidence type="ECO:0000256" key="9">
    <source>
        <dbReference type="ARBA" id="ARBA00023163"/>
    </source>
</evidence>
<evidence type="ECO:0000256" key="10">
    <source>
        <dbReference type="ARBA" id="ARBA00023242"/>
    </source>
</evidence>
<feature type="region of interest" description="Disordered" evidence="12">
    <location>
        <begin position="222"/>
        <end position="291"/>
    </location>
</feature>
<reference evidence="14 15" key="1">
    <citation type="submission" date="2017-03" db="EMBL/GenBank/DDBJ databases">
        <title>Genome Survey of Euroglyphus maynei.</title>
        <authorList>
            <person name="Arlian L.G."/>
            <person name="Morgan M.S."/>
            <person name="Rider S.D."/>
        </authorList>
    </citation>
    <scope>NUCLEOTIDE SEQUENCE [LARGE SCALE GENOMIC DNA]</scope>
    <source>
        <strain evidence="14">Arlian Lab</strain>
        <tissue evidence="14">Whole body</tissue>
    </source>
</reference>
<feature type="region of interest" description="Disordered" evidence="12">
    <location>
        <begin position="403"/>
        <end position="515"/>
    </location>
</feature>